<feature type="transmembrane region" description="Helical" evidence="1">
    <location>
        <begin position="12"/>
        <end position="31"/>
    </location>
</feature>
<dbReference type="STRING" id="1227497.C491_07656"/>
<feature type="transmembrane region" description="Helical" evidence="1">
    <location>
        <begin position="156"/>
        <end position="174"/>
    </location>
</feature>
<feature type="transmembrane region" description="Helical" evidence="1">
    <location>
        <begin position="73"/>
        <end position="92"/>
    </location>
</feature>
<feature type="transmembrane region" description="Helical" evidence="1">
    <location>
        <begin position="43"/>
        <end position="61"/>
    </location>
</feature>
<name>L9XBT1_9EURY</name>
<feature type="transmembrane region" description="Helical" evidence="1">
    <location>
        <begin position="104"/>
        <end position="122"/>
    </location>
</feature>
<organism evidence="2 3">
    <name type="scientific">Natronococcus amylolyticus DSM 10524</name>
    <dbReference type="NCBI Taxonomy" id="1227497"/>
    <lineage>
        <taxon>Archaea</taxon>
        <taxon>Methanobacteriati</taxon>
        <taxon>Methanobacteriota</taxon>
        <taxon>Stenosarchaea group</taxon>
        <taxon>Halobacteria</taxon>
        <taxon>Halobacteriales</taxon>
        <taxon>Natrialbaceae</taxon>
        <taxon>Natronococcus</taxon>
    </lineage>
</organism>
<dbReference type="eggNOG" id="arCOG11206">
    <property type="taxonomic scope" value="Archaea"/>
</dbReference>
<keyword evidence="1" id="KW-0812">Transmembrane</keyword>
<keyword evidence="1" id="KW-0472">Membrane</keyword>
<dbReference type="RefSeq" id="WP_005554976.1">
    <property type="nucleotide sequence ID" value="NZ_AOIB01000016.1"/>
</dbReference>
<sequence>MDRGTPAPPWPRWFRFLCYGLVAVIVLGMTYRTLEGATSTRAALQGVGGIAVLCLLLGYLYVSKTRWRDRNALSGLALLACLAITVGILAAFAPDSQWLDRELVVGFGAGALLALALILSRFISLSGRVFGVVVSAVGIGIIGLYTAGHWEATGRRNPFVAGAICLLVGLLYVIKPDAMAELERQARDREAD</sequence>
<reference evidence="2 3" key="1">
    <citation type="journal article" date="2014" name="PLoS Genet.">
        <title>Phylogenetically driven sequencing of extremely halophilic archaea reveals strategies for static and dynamic osmo-response.</title>
        <authorList>
            <person name="Becker E.A."/>
            <person name="Seitzer P.M."/>
            <person name="Tritt A."/>
            <person name="Larsen D."/>
            <person name="Krusor M."/>
            <person name="Yao A.I."/>
            <person name="Wu D."/>
            <person name="Madern D."/>
            <person name="Eisen J.A."/>
            <person name="Darling A.E."/>
            <person name="Facciotti M.T."/>
        </authorList>
    </citation>
    <scope>NUCLEOTIDE SEQUENCE [LARGE SCALE GENOMIC DNA]</scope>
    <source>
        <strain evidence="2 3">DSM 10524</strain>
    </source>
</reference>
<feature type="transmembrane region" description="Helical" evidence="1">
    <location>
        <begin position="129"/>
        <end position="150"/>
    </location>
</feature>
<comment type="caution">
    <text evidence="2">The sequence shown here is derived from an EMBL/GenBank/DDBJ whole genome shotgun (WGS) entry which is preliminary data.</text>
</comment>
<dbReference type="EMBL" id="AOIB01000016">
    <property type="protein sequence ID" value="ELY59199.1"/>
    <property type="molecule type" value="Genomic_DNA"/>
</dbReference>
<evidence type="ECO:0000313" key="2">
    <source>
        <dbReference type="EMBL" id="ELY59199.1"/>
    </source>
</evidence>
<keyword evidence="3" id="KW-1185">Reference proteome</keyword>
<protein>
    <submittedName>
        <fullName evidence="2">Uncharacterized protein</fullName>
    </submittedName>
</protein>
<keyword evidence="1" id="KW-1133">Transmembrane helix</keyword>
<dbReference type="OrthoDB" id="383096at2157"/>
<dbReference type="Proteomes" id="UP000011688">
    <property type="component" value="Unassembled WGS sequence"/>
</dbReference>
<evidence type="ECO:0000313" key="3">
    <source>
        <dbReference type="Proteomes" id="UP000011688"/>
    </source>
</evidence>
<dbReference type="AlphaFoldDB" id="L9XBT1"/>
<accession>L9XBT1</accession>
<proteinExistence type="predicted"/>
<gene>
    <name evidence="2" type="ORF">C491_07656</name>
</gene>
<evidence type="ECO:0000256" key="1">
    <source>
        <dbReference type="SAM" id="Phobius"/>
    </source>
</evidence>